<dbReference type="KEGG" id="vg:80018951"/>
<sequence>MKTKDLEVALPPADIATLLGWKGSGTRTSPAYDTVVKACQRGELRATQRGGRKGRWHIKPSDAVAWWNGGRA</sequence>
<reference evidence="1" key="1">
    <citation type="submission" date="2022-05" db="EMBL/GenBank/DDBJ databases">
        <authorList>
            <person name="Ashby S."/>
            <person name="Bressette G."/>
            <person name="Brown S."/>
            <person name="Charles S."/>
            <person name="Neely M.N."/>
            <person name="Molloy S.D."/>
            <person name="Garlena R.A."/>
            <person name="Russell D.A."/>
            <person name="Jacobs-Sera D."/>
            <person name="Hatfull G.F."/>
        </authorList>
    </citation>
    <scope>NUCLEOTIDE SEQUENCE</scope>
</reference>
<proteinExistence type="predicted"/>
<dbReference type="GeneID" id="80018951"/>
<dbReference type="EMBL" id="ON456347">
    <property type="protein sequence ID" value="UTN92968.1"/>
    <property type="molecule type" value="Genomic_DNA"/>
</dbReference>
<accession>A0A9E7NHL3</accession>
<evidence type="ECO:0000313" key="2">
    <source>
        <dbReference type="Proteomes" id="UP001060355"/>
    </source>
</evidence>
<name>A0A9E7NHL3_9CAUD</name>
<keyword evidence="2" id="KW-1185">Reference proteome</keyword>
<gene>
    <name evidence="1" type="primary">54</name>
    <name evidence="1" type="ORF">SEA_FINKLE_54</name>
</gene>
<dbReference type="RefSeq" id="YP_010754367.1">
    <property type="nucleotide sequence ID" value="NC_073459.1"/>
</dbReference>
<evidence type="ECO:0000313" key="1">
    <source>
        <dbReference type="EMBL" id="UTN92968.1"/>
    </source>
</evidence>
<dbReference type="Proteomes" id="UP001060355">
    <property type="component" value="Segment"/>
</dbReference>
<organism evidence="1 2">
    <name type="scientific">Gordonia phage Finkle</name>
    <dbReference type="NCBI Taxonomy" id="2926099"/>
    <lineage>
        <taxon>Viruses</taxon>
        <taxon>Duplodnaviria</taxon>
        <taxon>Heunggongvirae</taxon>
        <taxon>Uroviricota</taxon>
        <taxon>Caudoviricetes</taxon>
        <taxon>Finkelvirus</taxon>
        <taxon>Finkelvirus finkel</taxon>
    </lineage>
</organism>
<protein>
    <submittedName>
        <fullName evidence="1">MerR-like helix-turn-helix DNA binding domain protein</fullName>
    </submittedName>
</protein>